<dbReference type="InterPro" id="IPR000182">
    <property type="entry name" value="GNAT_dom"/>
</dbReference>
<evidence type="ECO:0000256" key="2">
    <source>
        <dbReference type="ARBA" id="ARBA00023315"/>
    </source>
</evidence>
<dbReference type="Gene3D" id="3.40.630.30">
    <property type="match status" value="1"/>
</dbReference>
<gene>
    <name evidence="4" type="ORF">GCM10009093_19110</name>
</gene>
<comment type="caution">
    <text evidence="4">The sequence shown here is derived from an EMBL/GenBank/DDBJ whole genome shotgun (WGS) entry which is preliminary data.</text>
</comment>
<keyword evidence="5" id="KW-1185">Reference proteome</keyword>
<keyword evidence="1" id="KW-0808">Transferase</keyword>
<evidence type="ECO:0000259" key="3">
    <source>
        <dbReference type="PROSITE" id="PS51186"/>
    </source>
</evidence>
<dbReference type="PANTHER" id="PTHR43800">
    <property type="entry name" value="PEPTIDYL-LYSINE N-ACETYLTRANSFERASE YJAB"/>
    <property type="match status" value="1"/>
</dbReference>
<proteinExistence type="predicted"/>
<dbReference type="RefSeq" id="WP_167177147.1">
    <property type="nucleotide sequence ID" value="NZ_BAAAEJ010000007.1"/>
</dbReference>
<reference evidence="4 5" key="1">
    <citation type="journal article" date="2019" name="Int. J. Syst. Evol. Microbiol.">
        <title>The Global Catalogue of Microorganisms (GCM) 10K type strain sequencing project: providing services to taxonomists for standard genome sequencing and annotation.</title>
        <authorList>
            <consortium name="The Broad Institute Genomics Platform"/>
            <consortium name="The Broad Institute Genome Sequencing Center for Infectious Disease"/>
            <person name="Wu L."/>
            <person name="Ma J."/>
        </authorList>
    </citation>
    <scope>NUCLEOTIDE SEQUENCE [LARGE SCALE GENOMIC DNA]</scope>
    <source>
        <strain evidence="4 5">JCM 13476</strain>
    </source>
</reference>
<dbReference type="EMBL" id="BAAAEJ010000007">
    <property type="protein sequence ID" value="GAA0392702.1"/>
    <property type="molecule type" value="Genomic_DNA"/>
</dbReference>
<sequence>MIENLSIRPFVAGTDTSHLSDIWFRASMIAHDFIGEHTLREQKSLMKAVYLPMANTTVACLDDRPVGFASLMDDHIAALFVDPDCQGQGIGKALLRHVENGRNKLSLEVYTDNDSAVGFYRAMGFAVVSTRETDDQGLPHPNAKMLWNRA</sequence>
<keyword evidence="2" id="KW-0012">Acyltransferase</keyword>
<dbReference type="InterPro" id="IPR016181">
    <property type="entry name" value="Acyl_CoA_acyltransferase"/>
</dbReference>
<dbReference type="SUPFAM" id="SSF55729">
    <property type="entry name" value="Acyl-CoA N-acyltransferases (Nat)"/>
    <property type="match status" value="1"/>
</dbReference>
<dbReference type="PANTHER" id="PTHR43800:SF1">
    <property type="entry name" value="PEPTIDYL-LYSINE N-ACETYLTRANSFERASE YJAB"/>
    <property type="match status" value="1"/>
</dbReference>
<name>A0ABN0YE90_9CAUL</name>
<organism evidence="4 5">
    <name type="scientific">Brevundimonas terrae</name>
    <dbReference type="NCBI Taxonomy" id="363631"/>
    <lineage>
        <taxon>Bacteria</taxon>
        <taxon>Pseudomonadati</taxon>
        <taxon>Pseudomonadota</taxon>
        <taxon>Alphaproteobacteria</taxon>
        <taxon>Caulobacterales</taxon>
        <taxon>Caulobacteraceae</taxon>
        <taxon>Brevundimonas</taxon>
    </lineage>
</organism>
<dbReference type="Proteomes" id="UP001500791">
    <property type="component" value="Unassembled WGS sequence"/>
</dbReference>
<accession>A0ABN0YE90</accession>
<dbReference type="PROSITE" id="PS51186">
    <property type="entry name" value="GNAT"/>
    <property type="match status" value="1"/>
</dbReference>
<evidence type="ECO:0000256" key="1">
    <source>
        <dbReference type="ARBA" id="ARBA00022679"/>
    </source>
</evidence>
<evidence type="ECO:0000313" key="5">
    <source>
        <dbReference type="Proteomes" id="UP001500791"/>
    </source>
</evidence>
<evidence type="ECO:0000313" key="4">
    <source>
        <dbReference type="EMBL" id="GAA0392702.1"/>
    </source>
</evidence>
<feature type="domain" description="N-acetyltransferase" evidence="3">
    <location>
        <begin position="5"/>
        <end position="147"/>
    </location>
</feature>
<protein>
    <submittedName>
        <fullName evidence="4">GNAT family N-acetyltransferase</fullName>
    </submittedName>
</protein>
<dbReference type="CDD" id="cd04301">
    <property type="entry name" value="NAT_SF"/>
    <property type="match status" value="1"/>
</dbReference>
<dbReference type="Pfam" id="PF13673">
    <property type="entry name" value="Acetyltransf_10"/>
    <property type="match status" value="1"/>
</dbReference>